<accession>A0A2I0WIL7</accession>
<keyword evidence="10" id="KW-1185">Reference proteome</keyword>
<dbReference type="InterPro" id="IPR000477">
    <property type="entry name" value="RT_dom"/>
</dbReference>
<dbReference type="Pfam" id="PF00078">
    <property type="entry name" value="RVT_1"/>
    <property type="match status" value="1"/>
</dbReference>
<dbReference type="InterPro" id="IPR043128">
    <property type="entry name" value="Rev_trsase/Diguanyl_cyclase"/>
</dbReference>
<dbReference type="Proteomes" id="UP000233837">
    <property type="component" value="Unassembled WGS sequence"/>
</dbReference>
<dbReference type="GO" id="GO:0003964">
    <property type="term" value="F:RNA-directed DNA polymerase activity"/>
    <property type="evidence" value="ECO:0007669"/>
    <property type="project" value="UniProtKB-KW"/>
</dbReference>
<evidence type="ECO:0000259" key="8">
    <source>
        <dbReference type="PROSITE" id="PS50878"/>
    </source>
</evidence>
<keyword evidence="7 9" id="KW-0695">RNA-directed DNA polymerase</keyword>
<name>A0A2I0WIL7_9ASPA</name>
<dbReference type="CDD" id="cd01647">
    <property type="entry name" value="RT_LTR"/>
    <property type="match status" value="1"/>
</dbReference>
<keyword evidence="2" id="KW-0808">Transferase</keyword>
<protein>
    <submittedName>
        <fullName evidence="9">RNA-directed DNA polymerase</fullName>
    </submittedName>
</protein>
<reference evidence="9 10" key="1">
    <citation type="journal article" date="2016" name="Sci. Rep.">
        <title>The Dendrobium catenatum Lindl. genome sequence provides insights into polysaccharide synthase, floral development and adaptive evolution.</title>
        <authorList>
            <person name="Zhang G.Q."/>
            <person name="Xu Q."/>
            <person name="Bian C."/>
            <person name="Tsai W.C."/>
            <person name="Yeh C.M."/>
            <person name="Liu K.W."/>
            <person name="Yoshida K."/>
            <person name="Zhang L.S."/>
            <person name="Chang S.B."/>
            <person name="Chen F."/>
            <person name="Shi Y."/>
            <person name="Su Y.Y."/>
            <person name="Zhang Y.Q."/>
            <person name="Chen L.J."/>
            <person name="Yin Y."/>
            <person name="Lin M."/>
            <person name="Huang H."/>
            <person name="Deng H."/>
            <person name="Wang Z.W."/>
            <person name="Zhu S.L."/>
            <person name="Zhao X."/>
            <person name="Deng C."/>
            <person name="Niu S.C."/>
            <person name="Huang J."/>
            <person name="Wang M."/>
            <person name="Liu G.H."/>
            <person name="Yang H.J."/>
            <person name="Xiao X.J."/>
            <person name="Hsiao Y.Y."/>
            <person name="Wu W.L."/>
            <person name="Chen Y.Y."/>
            <person name="Mitsuda N."/>
            <person name="Ohme-Takagi M."/>
            <person name="Luo Y.B."/>
            <person name="Van de Peer Y."/>
            <person name="Liu Z.J."/>
        </authorList>
    </citation>
    <scope>NUCLEOTIDE SEQUENCE [LARGE SCALE GENOMIC DNA]</scope>
    <source>
        <tissue evidence="9">The whole plant</tissue>
    </source>
</reference>
<evidence type="ECO:0000256" key="2">
    <source>
        <dbReference type="ARBA" id="ARBA00022679"/>
    </source>
</evidence>
<organism evidence="9 10">
    <name type="scientific">Dendrobium catenatum</name>
    <dbReference type="NCBI Taxonomy" id="906689"/>
    <lineage>
        <taxon>Eukaryota</taxon>
        <taxon>Viridiplantae</taxon>
        <taxon>Streptophyta</taxon>
        <taxon>Embryophyta</taxon>
        <taxon>Tracheophyta</taxon>
        <taxon>Spermatophyta</taxon>
        <taxon>Magnoliopsida</taxon>
        <taxon>Liliopsida</taxon>
        <taxon>Asparagales</taxon>
        <taxon>Orchidaceae</taxon>
        <taxon>Epidendroideae</taxon>
        <taxon>Malaxideae</taxon>
        <taxon>Dendrobiinae</taxon>
        <taxon>Dendrobium</taxon>
    </lineage>
</organism>
<dbReference type="AlphaFoldDB" id="A0A2I0WIL7"/>
<evidence type="ECO:0000313" key="10">
    <source>
        <dbReference type="Proteomes" id="UP000233837"/>
    </source>
</evidence>
<dbReference type="Gene3D" id="3.10.10.10">
    <property type="entry name" value="HIV Type 1 Reverse Transcriptase, subunit A, domain 1"/>
    <property type="match status" value="1"/>
</dbReference>
<keyword evidence="5" id="KW-0255">Endonuclease</keyword>
<dbReference type="Gene3D" id="3.30.70.270">
    <property type="match status" value="1"/>
</dbReference>
<dbReference type="GO" id="GO:0004519">
    <property type="term" value="F:endonuclease activity"/>
    <property type="evidence" value="ECO:0007669"/>
    <property type="project" value="UniProtKB-KW"/>
</dbReference>
<dbReference type="SUPFAM" id="SSF56672">
    <property type="entry name" value="DNA/RNA polymerases"/>
    <property type="match status" value="1"/>
</dbReference>
<keyword evidence="6" id="KW-0378">Hydrolase</keyword>
<evidence type="ECO:0000256" key="5">
    <source>
        <dbReference type="ARBA" id="ARBA00022759"/>
    </source>
</evidence>
<dbReference type="InterPro" id="IPR053134">
    <property type="entry name" value="RNA-dir_DNA_polymerase"/>
</dbReference>
<keyword evidence="1" id="KW-0645">Protease</keyword>
<evidence type="ECO:0000256" key="3">
    <source>
        <dbReference type="ARBA" id="ARBA00022695"/>
    </source>
</evidence>
<gene>
    <name evidence="9" type="ORF">MA16_Dca011277</name>
</gene>
<dbReference type="GO" id="GO:0006508">
    <property type="term" value="P:proteolysis"/>
    <property type="evidence" value="ECO:0007669"/>
    <property type="project" value="UniProtKB-KW"/>
</dbReference>
<evidence type="ECO:0000256" key="6">
    <source>
        <dbReference type="ARBA" id="ARBA00022801"/>
    </source>
</evidence>
<dbReference type="GO" id="GO:0008233">
    <property type="term" value="F:peptidase activity"/>
    <property type="evidence" value="ECO:0007669"/>
    <property type="project" value="UniProtKB-KW"/>
</dbReference>
<dbReference type="InterPro" id="IPR043502">
    <property type="entry name" value="DNA/RNA_pol_sf"/>
</dbReference>
<keyword evidence="4" id="KW-0540">Nuclease</keyword>
<evidence type="ECO:0000256" key="4">
    <source>
        <dbReference type="ARBA" id="ARBA00022722"/>
    </source>
</evidence>
<sequence>MKYRFPVPRLEDMLDKLVGATIFSKLDLRSGYHQIRIRPGDEWKTTFKTRDGLFEWRVMPFGLCNAPATFMRLMNDILRPALGKYCVVYFDDILVFSSTLQAHLQHLTSIFENLRTHKLYLNLPNVSLQQDLYIS</sequence>
<reference evidence="9 10" key="2">
    <citation type="journal article" date="2017" name="Nature">
        <title>The Apostasia genome and the evolution of orchids.</title>
        <authorList>
            <person name="Zhang G.Q."/>
            <person name="Liu K.W."/>
            <person name="Li Z."/>
            <person name="Lohaus R."/>
            <person name="Hsiao Y.Y."/>
            <person name="Niu S.C."/>
            <person name="Wang J.Y."/>
            <person name="Lin Y.C."/>
            <person name="Xu Q."/>
            <person name="Chen L.J."/>
            <person name="Yoshida K."/>
            <person name="Fujiwara S."/>
            <person name="Wang Z.W."/>
            <person name="Zhang Y.Q."/>
            <person name="Mitsuda N."/>
            <person name="Wang M."/>
            <person name="Liu G.H."/>
            <person name="Pecoraro L."/>
            <person name="Huang H.X."/>
            <person name="Xiao X.J."/>
            <person name="Lin M."/>
            <person name="Wu X.Y."/>
            <person name="Wu W.L."/>
            <person name="Chen Y.Y."/>
            <person name="Chang S.B."/>
            <person name="Sakamoto S."/>
            <person name="Ohme-Takagi M."/>
            <person name="Yagi M."/>
            <person name="Zeng S.J."/>
            <person name="Shen C.Y."/>
            <person name="Yeh C.M."/>
            <person name="Luo Y.B."/>
            <person name="Tsai W.C."/>
            <person name="Van de Peer Y."/>
            <person name="Liu Z.J."/>
        </authorList>
    </citation>
    <scope>NUCLEOTIDE SEQUENCE [LARGE SCALE GENOMIC DNA]</scope>
    <source>
        <tissue evidence="9">The whole plant</tissue>
    </source>
</reference>
<dbReference type="STRING" id="906689.A0A2I0WIL7"/>
<proteinExistence type="predicted"/>
<dbReference type="FunFam" id="3.10.10.10:FF:000007">
    <property type="entry name" value="Retrovirus-related Pol polyprotein from transposon 17.6-like Protein"/>
    <property type="match status" value="1"/>
</dbReference>
<keyword evidence="3" id="KW-0548">Nucleotidyltransferase</keyword>
<dbReference type="PANTHER" id="PTHR24559:SF442">
    <property type="entry name" value="RNA-DIRECTED DNA POLYMERASE HOMOLOG"/>
    <property type="match status" value="1"/>
</dbReference>
<dbReference type="EMBL" id="KZ502593">
    <property type="protein sequence ID" value="PKU75501.1"/>
    <property type="molecule type" value="Genomic_DNA"/>
</dbReference>
<feature type="domain" description="Reverse transcriptase" evidence="8">
    <location>
        <begin position="1"/>
        <end position="135"/>
    </location>
</feature>
<evidence type="ECO:0000256" key="1">
    <source>
        <dbReference type="ARBA" id="ARBA00022670"/>
    </source>
</evidence>
<evidence type="ECO:0000313" key="9">
    <source>
        <dbReference type="EMBL" id="PKU75501.1"/>
    </source>
</evidence>
<evidence type="ECO:0000256" key="7">
    <source>
        <dbReference type="ARBA" id="ARBA00022918"/>
    </source>
</evidence>
<dbReference type="PANTHER" id="PTHR24559">
    <property type="entry name" value="TRANSPOSON TY3-I GAG-POL POLYPROTEIN"/>
    <property type="match status" value="1"/>
</dbReference>
<dbReference type="PROSITE" id="PS50878">
    <property type="entry name" value="RT_POL"/>
    <property type="match status" value="1"/>
</dbReference>